<evidence type="ECO:0000313" key="2">
    <source>
        <dbReference type="EMBL" id="KAK9004828.1"/>
    </source>
</evidence>
<proteinExistence type="predicted"/>
<keyword evidence="3" id="KW-1185">Reference proteome</keyword>
<sequence>MSSAQSEFVITIVNASLSDSDISYIRKLYGHSNTCTVKGDKAKTVQVWQVKKPDLNGKSDNTDGKSDLTVNAEEQQSETGAKTRVSNPVDTIVEPITHCTQLLPELGISNPVRKSVKKDKKSGASTKKFEVLAKDADGKKTRAAAQGVTELLQDLKSKKKAHYDKALPEVHVSSGGDIICLMETRIRLANAAALTLNFSEDWNVSHNYSHAENGRLWILWWKHLLFSVLQQDKQTFSIHGKHRIITATYGSNNSTDR</sequence>
<protein>
    <submittedName>
        <fullName evidence="2">Uncharacterized protein</fullName>
    </submittedName>
</protein>
<accession>A0ABR2QVV2</accession>
<feature type="compositionally biased region" description="Polar residues" evidence="1">
    <location>
        <begin position="68"/>
        <end position="84"/>
    </location>
</feature>
<feature type="region of interest" description="Disordered" evidence="1">
    <location>
        <begin position="53"/>
        <end position="84"/>
    </location>
</feature>
<name>A0ABR2QVV2_9ROSI</name>
<evidence type="ECO:0000313" key="3">
    <source>
        <dbReference type="Proteomes" id="UP001396334"/>
    </source>
</evidence>
<organism evidence="2 3">
    <name type="scientific">Hibiscus sabdariffa</name>
    <name type="common">roselle</name>
    <dbReference type="NCBI Taxonomy" id="183260"/>
    <lineage>
        <taxon>Eukaryota</taxon>
        <taxon>Viridiplantae</taxon>
        <taxon>Streptophyta</taxon>
        <taxon>Embryophyta</taxon>
        <taxon>Tracheophyta</taxon>
        <taxon>Spermatophyta</taxon>
        <taxon>Magnoliopsida</taxon>
        <taxon>eudicotyledons</taxon>
        <taxon>Gunneridae</taxon>
        <taxon>Pentapetalae</taxon>
        <taxon>rosids</taxon>
        <taxon>malvids</taxon>
        <taxon>Malvales</taxon>
        <taxon>Malvaceae</taxon>
        <taxon>Malvoideae</taxon>
        <taxon>Hibiscus</taxon>
    </lineage>
</organism>
<evidence type="ECO:0000256" key="1">
    <source>
        <dbReference type="SAM" id="MobiDB-lite"/>
    </source>
</evidence>
<comment type="caution">
    <text evidence="2">The sequence shown here is derived from an EMBL/GenBank/DDBJ whole genome shotgun (WGS) entry which is preliminary data.</text>
</comment>
<gene>
    <name evidence="2" type="ORF">V6N11_042282</name>
</gene>
<feature type="compositionally biased region" description="Basic and acidic residues" evidence="1">
    <location>
        <begin position="53"/>
        <end position="66"/>
    </location>
</feature>
<reference evidence="2 3" key="1">
    <citation type="journal article" date="2024" name="G3 (Bethesda)">
        <title>Genome assembly of Hibiscus sabdariffa L. provides insights into metabolisms of medicinal natural products.</title>
        <authorList>
            <person name="Kim T."/>
        </authorList>
    </citation>
    <scope>NUCLEOTIDE SEQUENCE [LARGE SCALE GENOMIC DNA]</scope>
    <source>
        <strain evidence="2">TK-2024</strain>
        <tissue evidence="2">Old leaves</tissue>
    </source>
</reference>
<dbReference type="Proteomes" id="UP001396334">
    <property type="component" value="Unassembled WGS sequence"/>
</dbReference>
<dbReference type="EMBL" id="JBBPBN010000030">
    <property type="protein sequence ID" value="KAK9004828.1"/>
    <property type="molecule type" value="Genomic_DNA"/>
</dbReference>